<gene>
    <name evidence="2" type="ORF">PCL_06421</name>
</gene>
<evidence type="ECO:0000256" key="1">
    <source>
        <dbReference type="SAM" id="MobiDB-lite"/>
    </source>
</evidence>
<protein>
    <submittedName>
        <fullName evidence="2">Uncharacterized protein</fullName>
    </submittedName>
</protein>
<reference evidence="2 3" key="1">
    <citation type="journal article" date="2016" name="Front. Microbiol.">
        <title>Genome and transcriptome sequences reveal the specific parasitism of the nematophagous Purpureocillium lilacinum 36-1.</title>
        <authorList>
            <person name="Xie J."/>
            <person name="Li S."/>
            <person name="Mo C."/>
            <person name="Xiao X."/>
            <person name="Peng D."/>
            <person name="Wang G."/>
            <person name="Xiao Y."/>
        </authorList>
    </citation>
    <scope>NUCLEOTIDE SEQUENCE [LARGE SCALE GENOMIC DNA]</scope>
    <source>
        <strain evidence="2 3">36-1</strain>
    </source>
</reference>
<accession>A0A2U3EMP6</accession>
<dbReference type="EMBL" id="LCWV01000002">
    <property type="protein sequence ID" value="PWI75763.1"/>
    <property type="molecule type" value="Genomic_DNA"/>
</dbReference>
<evidence type="ECO:0000313" key="3">
    <source>
        <dbReference type="Proteomes" id="UP000245956"/>
    </source>
</evidence>
<evidence type="ECO:0000313" key="2">
    <source>
        <dbReference type="EMBL" id="PWI75763.1"/>
    </source>
</evidence>
<name>A0A2U3EMP6_PURLI</name>
<organism evidence="2 3">
    <name type="scientific">Purpureocillium lilacinum</name>
    <name type="common">Paecilomyces lilacinus</name>
    <dbReference type="NCBI Taxonomy" id="33203"/>
    <lineage>
        <taxon>Eukaryota</taxon>
        <taxon>Fungi</taxon>
        <taxon>Dikarya</taxon>
        <taxon>Ascomycota</taxon>
        <taxon>Pezizomycotina</taxon>
        <taxon>Sordariomycetes</taxon>
        <taxon>Hypocreomycetidae</taxon>
        <taxon>Hypocreales</taxon>
        <taxon>Ophiocordycipitaceae</taxon>
        <taxon>Purpureocillium</taxon>
    </lineage>
</organism>
<dbReference type="Proteomes" id="UP000245956">
    <property type="component" value="Unassembled WGS sequence"/>
</dbReference>
<feature type="region of interest" description="Disordered" evidence="1">
    <location>
        <begin position="368"/>
        <end position="390"/>
    </location>
</feature>
<feature type="region of interest" description="Disordered" evidence="1">
    <location>
        <begin position="83"/>
        <end position="102"/>
    </location>
</feature>
<feature type="compositionally biased region" description="Gly residues" evidence="1">
    <location>
        <begin position="83"/>
        <end position="94"/>
    </location>
</feature>
<dbReference type="AlphaFoldDB" id="A0A2U3EMP6"/>
<comment type="caution">
    <text evidence="2">The sequence shown here is derived from an EMBL/GenBank/DDBJ whole genome shotgun (WGS) entry which is preliminary data.</text>
</comment>
<sequence>MASTAVPRAARTGGAEAGRGRHETHHIASHRTVFTADAGCSPVGSVARDEACAVRCGHAGDRVAVWHKARAVPVNVEGQCGGDGSMAGQGGDGTAGDWPLGAATQRPGRGLADAAVVVCGGVVAARALAGVSSILAGGVRDNALGMEGYNYQGSAPGSSGIHSRAGCQAGGGGRRTWRLNELDRHRDRSVCVCVGATSSVQVLRSYKGLELDISTAASPSYPVVRFHGRSIAGPVRDGARGWAKRSSVGVCGRAAEGGMEPDAPSITGQHEHGPVTSIGAAPIRQVGHDRPTEVAHATPERKPHPSLQHQVFVVPSVVSARAACSVLWCAQWMPTCLPIHTTESPEVKLHALWLPSKEHPKVGLRSTKRQLPAPGACPTELSGLPAKPPPESPRECAPFRSCVQAAWNGSLPSLRCREGATNTTTTTDGGGGGGGSLSVLAADTHFRLSTSSCGGRDTDVQFQSKYRHLQLGFRNEHNAHGPLFTFRCAAVP</sequence>
<feature type="region of interest" description="Disordered" evidence="1">
    <location>
        <begin position="1"/>
        <end position="30"/>
    </location>
</feature>
<proteinExistence type="predicted"/>